<evidence type="ECO:0000259" key="5">
    <source>
        <dbReference type="PROSITE" id="PS50835"/>
    </source>
</evidence>
<dbReference type="GO" id="GO:0005102">
    <property type="term" value="F:signaling receptor binding"/>
    <property type="evidence" value="ECO:0007669"/>
    <property type="project" value="TreeGrafter"/>
</dbReference>
<reference evidence="6" key="2">
    <citation type="submission" date="2025-08" db="UniProtKB">
        <authorList>
            <consortium name="Ensembl"/>
        </authorList>
    </citation>
    <scope>IDENTIFICATION</scope>
</reference>
<dbReference type="PANTHER" id="PTHR24100">
    <property type="entry name" value="BUTYROPHILIN"/>
    <property type="match status" value="1"/>
</dbReference>
<evidence type="ECO:0000256" key="2">
    <source>
        <dbReference type="ARBA" id="ARBA00023136"/>
    </source>
</evidence>
<dbReference type="PROSITE" id="PS50835">
    <property type="entry name" value="IG_LIKE"/>
    <property type="match status" value="1"/>
</dbReference>
<keyword evidence="7" id="KW-1185">Reference proteome</keyword>
<feature type="region of interest" description="Disordered" evidence="4">
    <location>
        <begin position="119"/>
        <end position="149"/>
    </location>
</feature>
<dbReference type="InParanoid" id="A0A673AGR0"/>
<comment type="subcellular location">
    <subcellularLocation>
        <location evidence="1">Membrane</location>
    </subcellularLocation>
</comment>
<dbReference type="InterPro" id="IPR007110">
    <property type="entry name" value="Ig-like_dom"/>
</dbReference>
<sequence>SSLRCLVHLSSYVVDFEDVAVNWTRPDLGPDQYVFFYRDGRPDPYYQHPSYRDHVDLVHSQLMGGDLSVVLKNVTTNDSGTFECRLIQELENQTEESRSESKLLSTIVLKVSDPGEFSVSSESDQTSVFFHPKNQNSENPSANKGDQVRPCESRPVFTCLSCFLFPVS</sequence>
<dbReference type="InterPro" id="IPR050504">
    <property type="entry name" value="IgSF_BTN/MOG"/>
</dbReference>
<evidence type="ECO:0000313" key="6">
    <source>
        <dbReference type="Ensembl" id="ENSSORP00005028491.1"/>
    </source>
</evidence>
<keyword evidence="3" id="KW-0393">Immunoglobulin domain</keyword>
<dbReference type="InterPro" id="IPR036179">
    <property type="entry name" value="Ig-like_dom_sf"/>
</dbReference>
<dbReference type="Pfam" id="PF07686">
    <property type="entry name" value="V-set"/>
    <property type="match status" value="1"/>
</dbReference>
<evidence type="ECO:0000256" key="3">
    <source>
        <dbReference type="ARBA" id="ARBA00023319"/>
    </source>
</evidence>
<dbReference type="SUPFAM" id="SSF48726">
    <property type="entry name" value="Immunoglobulin"/>
    <property type="match status" value="1"/>
</dbReference>
<protein>
    <recommendedName>
        <fullName evidence="5">Ig-like domain-containing protein</fullName>
    </recommendedName>
</protein>
<dbReference type="GO" id="GO:0050852">
    <property type="term" value="P:T cell receptor signaling pathway"/>
    <property type="evidence" value="ECO:0007669"/>
    <property type="project" value="TreeGrafter"/>
</dbReference>
<keyword evidence="2" id="KW-0472">Membrane</keyword>
<organism evidence="6 7">
    <name type="scientific">Sphaeramia orbicularis</name>
    <name type="common">orbiculate cardinalfish</name>
    <dbReference type="NCBI Taxonomy" id="375764"/>
    <lineage>
        <taxon>Eukaryota</taxon>
        <taxon>Metazoa</taxon>
        <taxon>Chordata</taxon>
        <taxon>Craniata</taxon>
        <taxon>Vertebrata</taxon>
        <taxon>Euteleostomi</taxon>
        <taxon>Actinopterygii</taxon>
        <taxon>Neopterygii</taxon>
        <taxon>Teleostei</taxon>
        <taxon>Neoteleostei</taxon>
        <taxon>Acanthomorphata</taxon>
        <taxon>Gobiaria</taxon>
        <taxon>Kurtiformes</taxon>
        <taxon>Apogonoidei</taxon>
        <taxon>Apogonidae</taxon>
        <taxon>Apogoninae</taxon>
        <taxon>Sphaeramia</taxon>
    </lineage>
</organism>
<evidence type="ECO:0000313" key="7">
    <source>
        <dbReference type="Proteomes" id="UP000472271"/>
    </source>
</evidence>
<proteinExistence type="predicted"/>
<feature type="compositionally biased region" description="Polar residues" evidence="4">
    <location>
        <begin position="119"/>
        <end position="144"/>
    </location>
</feature>
<dbReference type="GO" id="GO:0009897">
    <property type="term" value="C:external side of plasma membrane"/>
    <property type="evidence" value="ECO:0007669"/>
    <property type="project" value="TreeGrafter"/>
</dbReference>
<dbReference type="PANTHER" id="PTHR24100:SF151">
    <property type="entry name" value="ICOS LIGAND"/>
    <property type="match status" value="1"/>
</dbReference>
<dbReference type="AlphaFoldDB" id="A0A673AGR0"/>
<evidence type="ECO:0000256" key="1">
    <source>
        <dbReference type="ARBA" id="ARBA00004370"/>
    </source>
</evidence>
<reference evidence="6" key="3">
    <citation type="submission" date="2025-09" db="UniProtKB">
        <authorList>
            <consortium name="Ensembl"/>
        </authorList>
    </citation>
    <scope>IDENTIFICATION</scope>
</reference>
<dbReference type="GO" id="GO:0001817">
    <property type="term" value="P:regulation of cytokine production"/>
    <property type="evidence" value="ECO:0007669"/>
    <property type="project" value="TreeGrafter"/>
</dbReference>
<name>A0A673AGR0_9TELE</name>
<dbReference type="Proteomes" id="UP000472271">
    <property type="component" value="Chromosome 18"/>
</dbReference>
<dbReference type="InterPro" id="IPR013106">
    <property type="entry name" value="Ig_V-set"/>
</dbReference>
<dbReference type="InterPro" id="IPR013783">
    <property type="entry name" value="Ig-like_fold"/>
</dbReference>
<dbReference type="Gene3D" id="2.60.40.10">
    <property type="entry name" value="Immunoglobulins"/>
    <property type="match status" value="1"/>
</dbReference>
<accession>A0A673AGR0</accession>
<evidence type="ECO:0000256" key="4">
    <source>
        <dbReference type="SAM" id="MobiDB-lite"/>
    </source>
</evidence>
<reference evidence="6" key="1">
    <citation type="submission" date="2019-06" db="EMBL/GenBank/DDBJ databases">
        <authorList>
            <consortium name="Wellcome Sanger Institute Data Sharing"/>
        </authorList>
    </citation>
    <scope>NUCLEOTIDE SEQUENCE [LARGE SCALE GENOMIC DNA]</scope>
</reference>
<feature type="domain" description="Ig-like" evidence="5">
    <location>
        <begin position="1"/>
        <end position="105"/>
    </location>
</feature>
<dbReference type="Ensembl" id="ENSSORT00005029302.1">
    <property type="protein sequence ID" value="ENSSORP00005028491.1"/>
    <property type="gene ID" value="ENSSORG00005013637.1"/>
</dbReference>